<dbReference type="EMBL" id="KI394634">
    <property type="protein sequence ID" value="ERN02424.1"/>
    <property type="molecule type" value="Genomic_DNA"/>
</dbReference>
<protein>
    <submittedName>
        <fullName evidence="1">Uncharacterized protein</fullName>
    </submittedName>
</protein>
<dbReference type="HOGENOM" id="CLU_1888578_0_0_1"/>
<dbReference type="Gramene" id="ERN02424">
    <property type="protein sequence ID" value="ERN02424"/>
    <property type="gene ID" value="AMTR_s00096p00149300"/>
</dbReference>
<accession>W1P443</accession>
<evidence type="ECO:0000313" key="2">
    <source>
        <dbReference type="Proteomes" id="UP000017836"/>
    </source>
</evidence>
<name>W1P443_AMBTC</name>
<sequence length="135" mass="14785">MTATRFPPNPSKLSQSHLDLAMDHYAYLNMIDVMGAAFQSTTPEVIASFDSVVKAAPDMANMVYAARIEVQADIAKIPPCPYNGPFDTYIYPHPELYADDVYAPPKPKPRSAPSLLAPQPCLLQVVQPIDPRVGL</sequence>
<evidence type="ECO:0000313" key="1">
    <source>
        <dbReference type="EMBL" id="ERN02424.1"/>
    </source>
</evidence>
<dbReference type="Proteomes" id="UP000017836">
    <property type="component" value="Unassembled WGS sequence"/>
</dbReference>
<organism evidence="1 2">
    <name type="scientific">Amborella trichopoda</name>
    <dbReference type="NCBI Taxonomy" id="13333"/>
    <lineage>
        <taxon>Eukaryota</taxon>
        <taxon>Viridiplantae</taxon>
        <taxon>Streptophyta</taxon>
        <taxon>Embryophyta</taxon>
        <taxon>Tracheophyta</taxon>
        <taxon>Spermatophyta</taxon>
        <taxon>Magnoliopsida</taxon>
        <taxon>Amborellales</taxon>
        <taxon>Amborellaceae</taxon>
        <taxon>Amborella</taxon>
    </lineage>
</organism>
<keyword evidence="2" id="KW-1185">Reference proteome</keyword>
<dbReference type="AlphaFoldDB" id="W1P443"/>
<proteinExistence type="predicted"/>
<reference evidence="2" key="1">
    <citation type="journal article" date="2013" name="Science">
        <title>The Amborella genome and the evolution of flowering plants.</title>
        <authorList>
            <consortium name="Amborella Genome Project"/>
        </authorList>
    </citation>
    <scope>NUCLEOTIDE SEQUENCE [LARGE SCALE GENOMIC DNA]</scope>
</reference>
<gene>
    <name evidence="1" type="ORF">AMTR_s00096p00149300</name>
</gene>